<keyword evidence="2" id="KW-1185">Reference proteome</keyword>
<evidence type="ECO:0000313" key="1">
    <source>
        <dbReference type="EMBL" id="MCD7455635.1"/>
    </source>
</evidence>
<proteinExistence type="predicted"/>
<name>A0ABS8S9Y3_DATST</name>
<gene>
    <name evidence="1" type="ORF">HAX54_028959</name>
</gene>
<organism evidence="1 2">
    <name type="scientific">Datura stramonium</name>
    <name type="common">Jimsonweed</name>
    <name type="synonym">Common thornapple</name>
    <dbReference type="NCBI Taxonomy" id="4076"/>
    <lineage>
        <taxon>Eukaryota</taxon>
        <taxon>Viridiplantae</taxon>
        <taxon>Streptophyta</taxon>
        <taxon>Embryophyta</taxon>
        <taxon>Tracheophyta</taxon>
        <taxon>Spermatophyta</taxon>
        <taxon>Magnoliopsida</taxon>
        <taxon>eudicotyledons</taxon>
        <taxon>Gunneridae</taxon>
        <taxon>Pentapetalae</taxon>
        <taxon>asterids</taxon>
        <taxon>lamiids</taxon>
        <taxon>Solanales</taxon>
        <taxon>Solanaceae</taxon>
        <taxon>Solanoideae</taxon>
        <taxon>Datureae</taxon>
        <taxon>Datura</taxon>
    </lineage>
</organism>
<sequence length="103" mass="11843">MEIVYNNNPIFDVDSSTLPFLVEEGCFRRFPRVRLTKRLSPKNKTTISKCVIIMEVVSSVSYILQAVYCTNFISSFPTKDALDMKLMRAEFPSFQPCFSNSNQ</sequence>
<protein>
    <submittedName>
        <fullName evidence="1">Uncharacterized protein</fullName>
    </submittedName>
</protein>
<dbReference type="EMBL" id="JACEIK010000357">
    <property type="protein sequence ID" value="MCD7455635.1"/>
    <property type="molecule type" value="Genomic_DNA"/>
</dbReference>
<reference evidence="1 2" key="1">
    <citation type="journal article" date="2021" name="BMC Genomics">
        <title>Datura genome reveals duplications of psychoactive alkaloid biosynthetic genes and high mutation rate following tissue culture.</title>
        <authorList>
            <person name="Rajewski A."/>
            <person name="Carter-House D."/>
            <person name="Stajich J."/>
            <person name="Litt A."/>
        </authorList>
    </citation>
    <scope>NUCLEOTIDE SEQUENCE [LARGE SCALE GENOMIC DNA]</scope>
    <source>
        <strain evidence="1">AR-01</strain>
    </source>
</reference>
<evidence type="ECO:0000313" key="2">
    <source>
        <dbReference type="Proteomes" id="UP000823775"/>
    </source>
</evidence>
<accession>A0ABS8S9Y3</accession>
<dbReference type="Proteomes" id="UP000823775">
    <property type="component" value="Unassembled WGS sequence"/>
</dbReference>
<comment type="caution">
    <text evidence="1">The sequence shown here is derived from an EMBL/GenBank/DDBJ whole genome shotgun (WGS) entry which is preliminary data.</text>
</comment>